<dbReference type="PANTHER" id="PTHR21143">
    <property type="entry name" value="INVERTEBRATE GUSTATORY RECEPTOR"/>
    <property type="match status" value="1"/>
</dbReference>
<dbReference type="VEuPathDB" id="VectorBase:LLOJ000645"/>
<dbReference type="InterPro" id="IPR013604">
    <property type="entry name" value="7TM_chemorcpt"/>
</dbReference>
<keyword evidence="11" id="KW-1185">Reference proteome</keyword>
<evidence type="ECO:0000256" key="5">
    <source>
        <dbReference type="ARBA" id="ARBA00023136"/>
    </source>
</evidence>
<evidence type="ECO:0000256" key="3">
    <source>
        <dbReference type="ARBA" id="ARBA00022692"/>
    </source>
</evidence>
<reference evidence="10" key="3">
    <citation type="submission" date="2020-05" db="UniProtKB">
        <authorList>
            <consortium name="EnsemblMetazoa"/>
        </authorList>
    </citation>
    <scope>IDENTIFICATION</scope>
    <source>
        <strain evidence="10">Jacobina</strain>
    </source>
</reference>
<keyword evidence="2 8" id="KW-1003">Cell membrane</keyword>
<feature type="transmembrane region" description="Helical" evidence="8">
    <location>
        <begin position="130"/>
        <end position="149"/>
    </location>
</feature>
<dbReference type="AlphaFoldDB" id="A0A1B0C9M3"/>
<dbReference type="GeneID" id="129795268"/>
<comment type="function">
    <text evidence="8">Gustatory receptor which mediates acceptance or avoidance behavior, depending on its substrates.</text>
</comment>
<dbReference type="VEuPathDB" id="VectorBase:LLONM1_007604"/>
<feature type="transmembrane region" description="Helical" evidence="8">
    <location>
        <begin position="69"/>
        <end position="90"/>
    </location>
</feature>
<dbReference type="EMBL" id="AJWK01002474">
    <property type="status" value="NOT_ANNOTATED_CDS"/>
    <property type="molecule type" value="Genomic_DNA"/>
</dbReference>
<feature type="transmembrane region" description="Helical" evidence="8">
    <location>
        <begin position="364"/>
        <end position="387"/>
    </location>
</feature>
<dbReference type="EMBL" id="GITU01003605">
    <property type="protein sequence ID" value="MBC1172308.1"/>
    <property type="molecule type" value="Transcribed_RNA"/>
</dbReference>
<accession>A0A1B0C9M3</accession>
<sequence length="414" mass="46133">MDNTKIFNILAILLGLRPFGRSLLGANARKVRTANLLQLLPSLGMLILYTLCLVSMFRTRDEAASIAAAANWLQAAPNAFAFIMVIIFALKNRDLGQEILDSFVMCDEKLRDYFGINYDKVNRVSGKMSILFVFVSITSGLTVAALTFYSAVDLSNSWTLFYWASFCLPKFTLMVFNFQFVGAISFLTSRTQLLRMAVRANLSGELDALLAQMSILGKHGNAMKVRPVDSVNPTSATLVADIVGILHNLCDRVNLYFGKQLILTFLSAFICVIVQMHYIINHIRHGFAMTDAEILVSFSLALVTMHAIEFWTVLHGGEMAKVKWNETMVVLTQARGNSSDDKLRSKINDILATMKVKKLEFHAFNFFTVDLSLLTAMISAMTTYLIVLVQFKISEDEKGGDSSTNPTKQFSVES</sequence>
<dbReference type="GO" id="GO:0008049">
    <property type="term" value="P:male courtship behavior"/>
    <property type="evidence" value="ECO:0007669"/>
    <property type="project" value="TreeGrafter"/>
</dbReference>
<evidence type="ECO:0000256" key="6">
    <source>
        <dbReference type="ARBA" id="ARBA00023170"/>
    </source>
</evidence>
<dbReference type="GO" id="GO:0030425">
    <property type="term" value="C:dendrite"/>
    <property type="evidence" value="ECO:0007669"/>
    <property type="project" value="TreeGrafter"/>
</dbReference>
<dbReference type="PANTHER" id="PTHR21143:SF104">
    <property type="entry name" value="GUSTATORY RECEPTOR 8A-RELATED"/>
    <property type="match status" value="1"/>
</dbReference>
<evidence type="ECO:0000256" key="4">
    <source>
        <dbReference type="ARBA" id="ARBA00022989"/>
    </source>
</evidence>
<dbReference type="GO" id="GO:0007635">
    <property type="term" value="P:chemosensory behavior"/>
    <property type="evidence" value="ECO:0007669"/>
    <property type="project" value="TreeGrafter"/>
</dbReference>
<keyword evidence="4 8" id="KW-1133">Transmembrane helix</keyword>
<reference evidence="11" key="1">
    <citation type="submission" date="2012-05" db="EMBL/GenBank/DDBJ databases">
        <title>Whole Genome Assembly of Lutzomyia longipalpis.</title>
        <authorList>
            <person name="Richards S."/>
            <person name="Qu C."/>
            <person name="Dillon R."/>
            <person name="Worley K."/>
            <person name="Scherer S."/>
            <person name="Batterton M."/>
            <person name="Taylor A."/>
            <person name="Hawes A."/>
            <person name="Hernandez B."/>
            <person name="Kovar C."/>
            <person name="Mandapat C."/>
            <person name="Pham C."/>
            <person name="Qu C."/>
            <person name="Jing C."/>
            <person name="Bess C."/>
            <person name="Bandaranaike D."/>
            <person name="Ngo D."/>
            <person name="Ongeri F."/>
            <person name="Arias F."/>
            <person name="Lara F."/>
            <person name="Weissenberger G."/>
            <person name="Kamau G."/>
            <person name="Han H."/>
            <person name="Shen H."/>
            <person name="Dinh H."/>
            <person name="Khalil I."/>
            <person name="Jones J."/>
            <person name="Shafer J."/>
            <person name="Jayaseelan J."/>
            <person name="Quiroz J."/>
            <person name="Blankenburg K."/>
            <person name="Nguyen L."/>
            <person name="Jackson L."/>
            <person name="Francisco L."/>
            <person name="Tang L.-Y."/>
            <person name="Pu L.-L."/>
            <person name="Perales L."/>
            <person name="Lorensuhewa L."/>
            <person name="Munidasa M."/>
            <person name="Coyle M."/>
            <person name="Taylor M."/>
            <person name="Puazo M."/>
            <person name="Firestine M."/>
            <person name="Scheel M."/>
            <person name="Javaid M."/>
            <person name="Wang M."/>
            <person name="Li M."/>
            <person name="Tabassum N."/>
            <person name="Saada N."/>
            <person name="Osuji N."/>
            <person name="Aqrawi P."/>
            <person name="Fu Q."/>
            <person name="Thornton R."/>
            <person name="Raj R."/>
            <person name="Goodspeed R."/>
            <person name="Mata R."/>
            <person name="Najjar R."/>
            <person name="Gubbala S."/>
            <person name="Lee S."/>
            <person name="Denson S."/>
            <person name="Patil S."/>
            <person name="Macmil S."/>
            <person name="Qi S."/>
            <person name="Matskevitch T."/>
            <person name="Palculict T."/>
            <person name="Mathew T."/>
            <person name="Vee V."/>
            <person name="Velamala V."/>
            <person name="Korchina V."/>
            <person name="Cai W."/>
            <person name="Liu W."/>
            <person name="Dai W."/>
            <person name="Zou X."/>
            <person name="Zhu Y."/>
            <person name="Zhang Y."/>
            <person name="Wu Y.-Q."/>
            <person name="Xin Y."/>
            <person name="Nazarath L."/>
            <person name="Kovar C."/>
            <person name="Han Y."/>
            <person name="Muzny D."/>
            <person name="Gibbs R."/>
        </authorList>
    </citation>
    <scope>NUCLEOTIDE SEQUENCE [LARGE SCALE GENOMIC DNA]</scope>
    <source>
        <strain evidence="11">Jacobina</strain>
    </source>
</reference>
<dbReference type="OrthoDB" id="6478931at2759"/>
<dbReference type="GO" id="GO:0050909">
    <property type="term" value="P:sensory perception of taste"/>
    <property type="evidence" value="ECO:0007669"/>
    <property type="project" value="InterPro"/>
</dbReference>
<dbReference type="GO" id="GO:0043025">
    <property type="term" value="C:neuronal cell body"/>
    <property type="evidence" value="ECO:0007669"/>
    <property type="project" value="TreeGrafter"/>
</dbReference>
<dbReference type="RefSeq" id="XP_055692328.1">
    <property type="nucleotide sequence ID" value="XM_055836353.1"/>
</dbReference>
<comment type="similarity">
    <text evidence="8">Belongs to the insect chemoreceptor superfamily. Gustatory receptor (GR) family.</text>
</comment>
<name>A0A1B0C9M3_LUTLO</name>
<dbReference type="GO" id="GO:0007165">
    <property type="term" value="P:signal transduction"/>
    <property type="evidence" value="ECO:0007669"/>
    <property type="project" value="UniProtKB-KW"/>
</dbReference>
<keyword evidence="6 8" id="KW-0675">Receptor</keyword>
<dbReference type="GO" id="GO:0005886">
    <property type="term" value="C:plasma membrane"/>
    <property type="evidence" value="ECO:0007669"/>
    <property type="project" value="UniProtKB-SubCell"/>
</dbReference>
<keyword evidence="3 8" id="KW-0812">Transmembrane</keyword>
<evidence type="ECO:0000313" key="10">
    <source>
        <dbReference type="EnsemblMetazoa" id="LLOJ000645-PA"/>
    </source>
</evidence>
<protein>
    <recommendedName>
        <fullName evidence="8">Gustatory receptor</fullName>
    </recommendedName>
</protein>
<evidence type="ECO:0000256" key="1">
    <source>
        <dbReference type="ARBA" id="ARBA00004651"/>
    </source>
</evidence>
<feature type="transmembrane region" description="Helical" evidence="8">
    <location>
        <begin position="261"/>
        <end position="280"/>
    </location>
</feature>
<comment type="subcellular location">
    <subcellularLocation>
        <location evidence="1 8">Cell membrane</location>
        <topology evidence="1 8">Multi-pass membrane protein</topology>
    </subcellularLocation>
</comment>
<dbReference type="Proteomes" id="UP000092461">
    <property type="component" value="Unassembled WGS sequence"/>
</dbReference>
<feature type="transmembrane region" description="Helical" evidence="8">
    <location>
        <begin position="292"/>
        <end position="314"/>
    </location>
</feature>
<evidence type="ECO:0000313" key="11">
    <source>
        <dbReference type="Proteomes" id="UP000092461"/>
    </source>
</evidence>
<reference evidence="9" key="2">
    <citation type="journal article" date="2020" name="BMC">
        <title>Leishmania infection induces a limited differential gene expression in the sand fly midgut.</title>
        <authorList>
            <person name="Coutinho-Abreu I.V."/>
            <person name="Serafim T.D."/>
            <person name="Meneses C."/>
            <person name="Kamhawi S."/>
            <person name="Oliveira F."/>
            <person name="Valenzuela J.G."/>
        </authorList>
    </citation>
    <scope>NUCLEOTIDE SEQUENCE</scope>
    <source>
        <strain evidence="9">Jacobina</strain>
        <tissue evidence="9">Midgut</tissue>
    </source>
</reference>
<feature type="transmembrane region" description="Helical" evidence="8">
    <location>
        <begin position="36"/>
        <end position="57"/>
    </location>
</feature>
<keyword evidence="7 8" id="KW-0807">Transducer</keyword>
<organism evidence="10 11">
    <name type="scientific">Lutzomyia longipalpis</name>
    <name type="common">Sand fly</name>
    <dbReference type="NCBI Taxonomy" id="7200"/>
    <lineage>
        <taxon>Eukaryota</taxon>
        <taxon>Metazoa</taxon>
        <taxon>Ecdysozoa</taxon>
        <taxon>Arthropoda</taxon>
        <taxon>Hexapoda</taxon>
        <taxon>Insecta</taxon>
        <taxon>Pterygota</taxon>
        <taxon>Neoptera</taxon>
        <taxon>Endopterygota</taxon>
        <taxon>Diptera</taxon>
        <taxon>Nematocera</taxon>
        <taxon>Psychodoidea</taxon>
        <taxon>Psychodidae</taxon>
        <taxon>Lutzomyia</taxon>
        <taxon>Lutzomyia</taxon>
    </lineage>
</organism>
<evidence type="ECO:0000313" key="9">
    <source>
        <dbReference type="EMBL" id="MBC1172308.1"/>
    </source>
</evidence>
<dbReference type="Pfam" id="PF08395">
    <property type="entry name" value="7tm_7"/>
    <property type="match status" value="1"/>
</dbReference>
<proteinExistence type="inferred from homology"/>
<keyword evidence="5 8" id="KW-0472">Membrane</keyword>
<dbReference type="GO" id="GO:0030424">
    <property type="term" value="C:axon"/>
    <property type="evidence" value="ECO:0007669"/>
    <property type="project" value="TreeGrafter"/>
</dbReference>
<evidence type="ECO:0000256" key="8">
    <source>
        <dbReference type="RuleBase" id="RU363108"/>
    </source>
</evidence>
<dbReference type="EnsemblMetazoa" id="LLOJ000645-RA">
    <property type="protein sequence ID" value="LLOJ000645-PA"/>
    <property type="gene ID" value="LLOJ000645"/>
</dbReference>
<dbReference type="KEGG" id="lll:129795268"/>
<feature type="transmembrane region" description="Helical" evidence="8">
    <location>
        <begin position="161"/>
        <end position="187"/>
    </location>
</feature>
<evidence type="ECO:0000256" key="2">
    <source>
        <dbReference type="ARBA" id="ARBA00022475"/>
    </source>
</evidence>
<evidence type="ECO:0000256" key="7">
    <source>
        <dbReference type="ARBA" id="ARBA00023224"/>
    </source>
</evidence>